<keyword evidence="3" id="KW-1185">Reference proteome</keyword>
<feature type="domain" description="Reverse transcriptase" evidence="1">
    <location>
        <begin position="1"/>
        <end position="129"/>
    </location>
</feature>
<dbReference type="CDD" id="cd01647">
    <property type="entry name" value="RT_LTR"/>
    <property type="match status" value="1"/>
</dbReference>
<dbReference type="Proteomes" id="UP000031668">
    <property type="component" value="Unassembled WGS sequence"/>
</dbReference>
<dbReference type="SUPFAM" id="SSF56672">
    <property type="entry name" value="DNA/RNA polymerases"/>
    <property type="match status" value="1"/>
</dbReference>
<dbReference type="PANTHER" id="PTHR37984:SF13">
    <property type="entry name" value="RIBONUCLEASE H"/>
    <property type="match status" value="1"/>
</dbReference>
<dbReference type="Pfam" id="PF00078">
    <property type="entry name" value="RVT_1"/>
    <property type="match status" value="1"/>
</dbReference>
<proteinExistence type="predicted"/>
<protein>
    <submittedName>
        <fullName evidence="2">Retrovirus-related Pol polyprotein from transposon 17.6</fullName>
    </submittedName>
</protein>
<dbReference type="AlphaFoldDB" id="A0A0C2J8X7"/>
<dbReference type="InterPro" id="IPR050951">
    <property type="entry name" value="Retrovirus_Pol_polyprotein"/>
</dbReference>
<dbReference type="PANTHER" id="PTHR37984">
    <property type="entry name" value="PROTEIN CBG26694"/>
    <property type="match status" value="1"/>
</dbReference>
<dbReference type="OrthoDB" id="10060843at2759"/>
<sequence>MDKLLIKLLETNIFLKLDLSDAYFQLPLDDESKKLVVISTPFGLYRYKRLPFGVSSTPAIFQRYIESIRMKTPNCATFLDGILVTRASMMAHLKTLELVFAKSQENGLSCKIQKCEFVKTEITYLGQVLSKA</sequence>
<evidence type="ECO:0000259" key="1">
    <source>
        <dbReference type="PROSITE" id="PS50878"/>
    </source>
</evidence>
<dbReference type="Gene3D" id="3.30.70.270">
    <property type="match status" value="1"/>
</dbReference>
<dbReference type="InterPro" id="IPR000477">
    <property type="entry name" value="RT_dom"/>
</dbReference>
<dbReference type="EMBL" id="JWZT01000477">
    <property type="protein sequence ID" value="KII74264.1"/>
    <property type="molecule type" value="Genomic_DNA"/>
</dbReference>
<dbReference type="InterPro" id="IPR043502">
    <property type="entry name" value="DNA/RNA_pol_sf"/>
</dbReference>
<gene>
    <name evidence="2" type="ORF">RF11_05739</name>
</gene>
<name>A0A0C2J8X7_THEKT</name>
<reference evidence="2 3" key="1">
    <citation type="journal article" date="2014" name="Genome Biol. Evol.">
        <title>The genome of the myxosporean Thelohanellus kitauei shows adaptations to nutrient acquisition within its fish host.</title>
        <authorList>
            <person name="Yang Y."/>
            <person name="Xiong J."/>
            <person name="Zhou Z."/>
            <person name="Huo F."/>
            <person name="Miao W."/>
            <person name="Ran C."/>
            <person name="Liu Y."/>
            <person name="Zhang J."/>
            <person name="Feng J."/>
            <person name="Wang M."/>
            <person name="Wang M."/>
            <person name="Wang L."/>
            <person name="Yao B."/>
        </authorList>
    </citation>
    <scope>NUCLEOTIDE SEQUENCE [LARGE SCALE GENOMIC DNA]</scope>
    <source>
        <strain evidence="2">Wuqing</strain>
    </source>
</reference>
<evidence type="ECO:0000313" key="2">
    <source>
        <dbReference type="EMBL" id="KII74264.1"/>
    </source>
</evidence>
<organism evidence="2 3">
    <name type="scientific">Thelohanellus kitauei</name>
    <name type="common">Myxosporean</name>
    <dbReference type="NCBI Taxonomy" id="669202"/>
    <lineage>
        <taxon>Eukaryota</taxon>
        <taxon>Metazoa</taxon>
        <taxon>Cnidaria</taxon>
        <taxon>Myxozoa</taxon>
        <taxon>Myxosporea</taxon>
        <taxon>Bivalvulida</taxon>
        <taxon>Platysporina</taxon>
        <taxon>Myxobolidae</taxon>
        <taxon>Thelohanellus</taxon>
    </lineage>
</organism>
<dbReference type="InterPro" id="IPR043128">
    <property type="entry name" value="Rev_trsase/Diguanyl_cyclase"/>
</dbReference>
<comment type="caution">
    <text evidence="2">The sequence shown here is derived from an EMBL/GenBank/DDBJ whole genome shotgun (WGS) entry which is preliminary data.</text>
</comment>
<dbReference type="Gene3D" id="3.10.10.10">
    <property type="entry name" value="HIV Type 1 Reverse Transcriptase, subunit A, domain 1"/>
    <property type="match status" value="1"/>
</dbReference>
<accession>A0A0C2J8X7</accession>
<dbReference type="OMA" id="VTRASMM"/>
<evidence type="ECO:0000313" key="3">
    <source>
        <dbReference type="Proteomes" id="UP000031668"/>
    </source>
</evidence>
<dbReference type="PROSITE" id="PS50878">
    <property type="entry name" value="RT_POL"/>
    <property type="match status" value="1"/>
</dbReference>